<reference evidence="1" key="1">
    <citation type="submission" date="2022-10" db="EMBL/GenBank/DDBJ databases">
        <title>Culturing micro-colonial fungi from biological soil crusts in the Mojave desert and describing Neophaeococcomyces mojavensis, and introducing the new genera and species Taxawa tesnikishii.</title>
        <authorList>
            <person name="Kurbessoian T."/>
            <person name="Stajich J.E."/>
        </authorList>
    </citation>
    <scope>NUCLEOTIDE SEQUENCE</scope>
    <source>
        <strain evidence="1">JES_112</strain>
    </source>
</reference>
<comment type="caution">
    <text evidence="1">The sequence shown here is derived from an EMBL/GenBank/DDBJ whole genome shotgun (WGS) entry which is preliminary data.</text>
</comment>
<dbReference type="Proteomes" id="UP001172386">
    <property type="component" value="Unassembled WGS sequence"/>
</dbReference>
<proteinExistence type="predicted"/>
<protein>
    <submittedName>
        <fullName evidence="1">Uncharacterized protein</fullName>
    </submittedName>
</protein>
<evidence type="ECO:0000313" key="1">
    <source>
        <dbReference type="EMBL" id="KAJ9659856.1"/>
    </source>
</evidence>
<gene>
    <name evidence="1" type="ORF">H2198_002925</name>
</gene>
<keyword evidence="2" id="KW-1185">Reference proteome</keyword>
<name>A0ACC3ACX9_9EURO</name>
<sequence>MSTHANREAKPRQGGPDISTNDLFRLDERTCKPSINHVFYCNLTSYSTGGGGSMGLNVAGSVLESGGDVICIDQMDEPLPGLWSEADALRKKHHGKLSYYCYDISQSKDITFFFEKTMQNARYPLRGFVACAGISDGGASIDFDMVRVQRLLDVNVAGTFACATAAAKIMHKDTFSCSMVLIASMSGHISNKGVDTAAYNASKAAILQLTRSFAAEWGSRPGSPLIRVNSISPGYIKTRMTAETLAQPGMKELWEEDNMLNRLSYADEYRGPVMFLLSDASSFVTGTDVKVIPPNDEY</sequence>
<evidence type="ECO:0000313" key="2">
    <source>
        <dbReference type="Proteomes" id="UP001172386"/>
    </source>
</evidence>
<organism evidence="1 2">
    <name type="scientific">Neophaeococcomyces mojaviensis</name>
    <dbReference type="NCBI Taxonomy" id="3383035"/>
    <lineage>
        <taxon>Eukaryota</taxon>
        <taxon>Fungi</taxon>
        <taxon>Dikarya</taxon>
        <taxon>Ascomycota</taxon>
        <taxon>Pezizomycotina</taxon>
        <taxon>Eurotiomycetes</taxon>
        <taxon>Chaetothyriomycetidae</taxon>
        <taxon>Chaetothyriales</taxon>
        <taxon>Chaetothyriales incertae sedis</taxon>
        <taxon>Neophaeococcomyces</taxon>
    </lineage>
</organism>
<dbReference type="EMBL" id="JAPDRQ010000036">
    <property type="protein sequence ID" value="KAJ9659856.1"/>
    <property type="molecule type" value="Genomic_DNA"/>
</dbReference>
<accession>A0ACC3ACX9</accession>